<reference evidence="5 6" key="1">
    <citation type="submission" date="2023-10" db="EMBL/GenBank/DDBJ databases">
        <title>Development of a sustainable strategy for remediation of hydrocarbon-contaminated territories based on the waste exchange concept.</title>
        <authorList>
            <person name="Krivoruchko A."/>
        </authorList>
    </citation>
    <scope>NUCLEOTIDE SEQUENCE [LARGE SCALE GENOMIC DNA]</scope>
    <source>
        <strain evidence="5 6">IEGM 60</strain>
    </source>
</reference>
<organism evidence="5 6">
    <name type="scientific">Rhodococcus jostii</name>
    <dbReference type="NCBI Taxonomy" id="132919"/>
    <lineage>
        <taxon>Bacteria</taxon>
        <taxon>Bacillati</taxon>
        <taxon>Actinomycetota</taxon>
        <taxon>Actinomycetes</taxon>
        <taxon>Mycobacteriales</taxon>
        <taxon>Nocardiaceae</taxon>
        <taxon>Rhodococcus</taxon>
    </lineage>
</organism>
<dbReference type="InterPro" id="IPR050490">
    <property type="entry name" value="Bact_solute-bd_prot1"/>
</dbReference>
<dbReference type="PROSITE" id="PS51257">
    <property type="entry name" value="PROKAR_LIPOPROTEIN"/>
    <property type="match status" value="1"/>
</dbReference>
<dbReference type="InterPro" id="IPR006061">
    <property type="entry name" value="SBP_1_CS"/>
</dbReference>
<evidence type="ECO:0000256" key="2">
    <source>
        <dbReference type="ARBA" id="ARBA00022448"/>
    </source>
</evidence>
<dbReference type="PANTHER" id="PTHR43649:SF12">
    <property type="entry name" value="DIACETYLCHITOBIOSE BINDING PROTEIN DASA"/>
    <property type="match status" value="1"/>
</dbReference>
<dbReference type="PROSITE" id="PS01037">
    <property type="entry name" value="SBP_BACTERIAL_1"/>
    <property type="match status" value="1"/>
</dbReference>
<dbReference type="PANTHER" id="PTHR43649">
    <property type="entry name" value="ARABINOSE-BINDING PROTEIN-RELATED"/>
    <property type="match status" value="1"/>
</dbReference>
<comment type="similarity">
    <text evidence="1">Belongs to the bacterial solute-binding protein 1 family.</text>
</comment>
<accession>A0ABU4CN05</accession>
<evidence type="ECO:0000256" key="4">
    <source>
        <dbReference type="SAM" id="SignalP"/>
    </source>
</evidence>
<dbReference type="SUPFAM" id="SSF53850">
    <property type="entry name" value="Periplasmic binding protein-like II"/>
    <property type="match status" value="1"/>
</dbReference>
<evidence type="ECO:0000256" key="3">
    <source>
        <dbReference type="ARBA" id="ARBA00022729"/>
    </source>
</evidence>
<evidence type="ECO:0000256" key="1">
    <source>
        <dbReference type="ARBA" id="ARBA00008520"/>
    </source>
</evidence>
<evidence type="ECO:0000313" key="6">
    <source>
        <dbReference type="Proteomes" id="UP001185737"/>
    </source>
</evidence>
<dbReference type="InterPro" id="IPR006059">
    <property type="entry name" value="SBP"/>
</dbReference>
<keyword evidence="2" id="KW-0813">Transport</keyword>
<evidence type="ECO:0000313" key="5">
    <source>
        <dbReference type="EMBL" id="MDV6284955.1"/>
    </source>
</evidence>
<comment type="caution">
    <text evidence="5">The sequence shown here is derived from an EMBL/GenBank/DDBJ whole genome shotgun (WGS) entry which is preliminary data.</text>
</comment>
<gene>
    <name evidence="5" type="ORF">R3Q59_31215</name>
</gene>
<keyword evidence="6" id="KW-1185">Reference proteome</keyword>
<keyword evidence="3 4" id="KW-0732">Signal</keyword>
<feature type="chain" id="PRO_5045725516" evidence="4">
    <location>
        <begin position="26"/>
        <end position="422"/>
    </location>
</feature>
<feature type="signal peptide" evidence="4">
    <location>
        <begin position="1"/>
        <end position="25"/>
    </location>
</feature>
<dbReference type="Proteomes" id="UP001185737">
    <property type="component" value="Unassembled WGS sequence"/>
</dbReference>
<dbReference type="EMBL" id="JAWLKA010000022">
    <property type="protein sequence ID" value="MDV6284955.1"/>
    <property type="molecule type" value="Genomic_DNA"/>
</dbReference>
<name>A0ABU4CN05_RHOJO</name>
<dbReference type="RefSeq" id="WP_317570629.1">
    <property type="nucleotide sequence ID" value="NZ_JAWLKA010000022.1"/>
</dbReference>
<dbReference type="Pfam" id="PF01547">
    <property type="entry name" value="SBP_bac_1"/>
    <property type="match status" value="1"/>
</dbReference>
<sequence>MSALKRHMTRAVAAALGLVLAAALAGCTNSGGPETIRFAFPKPESLPFMTEQVNKYNASQDEVHVVLDTSATATMVAGFVRGTPPDIALNNYNHETSRFVDHCVLSDLSDTPAAQTIRPELGVYMDQYGTCPGRTSALPFSVMAAGVIYNKEIFAEHGVEVPQTWDEFIAACERFKAAGVTPIYATYAEPWTVGQGLYDYTVGGTLDTVSFFEKLHAEGVDVGPDAPVSFEKDQAEPVDRMLQLTQYVNSDAASRGYPDGNTAMAQGKAAMYMQGPWALSEIAKTSPDLQVGTFPLPMTNDPADAKVRINVDLAAWIPEGSAHQEAARKFLDYLYQPEVIGAYNAEQLGFDPTTSAVSPTDPRILGLAPYVDANKVYQGPSVLMPRAIPLMNYTQSLVLGESPEKILRTIDADFARLAFRQQ</sequence>
<proteinExistence type="inferred from homology"/>
<protein>
    <submittedName>
        <fullName evidence="5">Extracellular solute-binding protein</fullName>
    </submittedName>
</protein>
<dbReference type="Gene3D" id="3.40.190.10">
    <property type="entry name" value="Periplasmic binding protein-like II"/>
    <property type="match status" value="2"/>
</dbReference>